<dbReference type="InterPro" id="IPR009057">
    <property type="entry name" value="Homeodomain-like_sf"/>
</dbReference>
<dbReference type="SUPFAM" id="SSF46689">
    <property type="entry name" value="Homeodomain-like"/>
    <property type="match status" value="2"/>
</dbReference>
<dbReference type="RefSeq" id="WP_153273104.1">
    <property type="nucleotide sequence ID" value="NZ_CP043499.1"/>
</dbReference>
<dbReference type="OrthoDB" id="9806208at2"/>
<keyword evidence="1" id="KW-0805">Transcription regulation</keyword>
<keyword evidence="2" id="KW-0238">DNA-binding</keyword>
<dbReference type="Pfam" id="PF12833">
    <property type="entry name" value="HTH_18"/>
    <property type="match status" value="1"/>
</dbReference>
<dbReference type="PROSITE" id="PS01124">
    <property type="entry name" value="HTH_ARAC_FAMILY_2"/>
    <property type="match status" value="1"/>
</dbReference>
<dbReference type="Proteomes" id="UP000326881">
    <property type="component" value="Plasmid unnamed"/>
</dbReference>
<dbReference type="PANTHER" id="PTHR46796">
    <property type="entry name" value="HTH-TYPE TRANSCRIPTIONAL ACTIVATOR RHAS-RELATED"/>
    <property type="match status" value="1"/>
</dbReference>
<evidence type="ECO:0000313" key="5">
    <source>
        <dbReference type="EMBL" id="QFY63132.1"/>
    </source>
</evidence>
<dbReference type="PANTHER" id="PTHR46796:SF14">
    <property type="entry name" value="TRANSCRIPTIONAL REGULATORY PROTEIN"/>
    <property type="match status" value="1"/>
</dbReference>
<dbReference type="InterPro" id="IPR018060">
    <property type="entry name" value="HTH_AraC"/>
</dbReference>
<dbReference type="InterPro" id="IPR018062">
    <property type="entry name" value="HTH_AraC-typ_CS"/>
</dbReference>
<keyword evidence="5" id="KW-0614">Plasmid</keyword>
<organism evidence="5 6">
    <name type="scientific">Rhizobium grahamii</name>
    <dbReference type="NCBI Taxonomy" id="1120045"/>
    <lineage>
        <taxon>Bacteria</taxon>
        <taxon>Pseudomonadati</taxon>
        <taxon>Pseudomonadota</taxon>
        <taxon>Alphaproteobacteria</taxon>
        <taxon>Hyphomicrobiales</taxon>
        <taxon>Rhizobiaceae</taxon>
        <taxon>Rhizobium/Agrobacterium group</taxon>
        <taxon>Rhizobium</taxon>
    </lineage>
</organism>
<dbReference type="PROSITE" id="PS00041">
    <property type="entry name" value="HTH_ARAC_FAMILY_1"/>
    <property type="match status" value="1"/>
</dbReference>
<gene>
    <name evidence="5" type="ORF">FZ934_22760</name>
</gene>
<dbReference type="Gene3D" id="1.10.10.60">
    <property type="entry name" value="Homeodomain-like"/>
    <property type="match status" value="2"/>
</dbReference>
<evidence type="ECO:0000259" key="4">
    <source>
        <dbReference type="PROSITE" id="PS01124"/>
    </source>
</evidence>
<protein>
    <submittedName>
        <fullName evidence="5">Helix-turn-helix transcriptional regulator</fullName>
    </submittedName>
</protein>
<keyword evidence="6" id="KW-1185">Reference proteome</keyword>
<evidence type="ECO:0000313" key="6">
    <source>
        <dbReference type="Proteomes" id="UP000326881"/>
    </source>
</evidence>
<dbReference type="InterPro" id="IPR050204">
    <property type="entry name" value="AraC_XylS_family_regulators"/>
</dbReference>
<dbReference type="KEGG" id="rgr:FZ934_22760"/>
<accession>A0A5Q0CCJ4</accession>
<keyword evidence="3" id="KW-0804">Transcription</keyword>
<proteinExistence type="predicted"/>
<name>A0A5Q0CCJ4_9HYPH</name>
<dbReference type="EMBL" id="CP043499">
    <property type="protein sequence ID" value="QFY63132.1"/>
    <property type="molecule type" value="Genomic_DNA"/>
</dbReference>
<dbReference type="GO" id="GO:0043565">
    <property type="term" value="F:sequence-specific DNA binding"/>
    <property type="evidence" value="ECO:0007669"/>
    <property type="project" value="InterPro"/>
</dbReference>
<evidence type="ECO:0000256" key="1">
    <source>
        <dbReference type="ARBA" id="ARBA00023015"/>
    </source>
</evidence>
<dbReference type="AlphaFoldDB" id="A0A5Q0CCJ4"/>
<evidence type="ECO:0000256" key="2">
    <source>
        <dbReference type="ARBA" id="ARBA00023125"/>
    </source>
</evidence>
<feature type="domain" description="HTH araC/xylS-type" evidence="4">
    <location>
        <begin position="78"/>
        <end position="176"/>
    </location>
</feature>
<dbReference type="GO" id="GO:0003700">
    <property type="term" value="F:DNA-binding transcription factor activity"/>
    <property type="evidence" value="ECO:0007669"/>
    <property type="project" value="InterPro"/>
</dbReference>
<geneLocation type="plasmid" evidence="5 6">
    <name>unnamed</name>
</geneLocation>
<sequence length="198" mass="21166">MQSNSVGLGSPISGFGIAAETSTEISRLLLDALGCIDDDESSAIDLVKRASTLLRPAGERAVTLRAPSSGGLAAWQIAKLRAFIESRIDGGISLGELAAVARLSASYFSVAFKASFGLPPHAYVMERRIEHAKEQMLNTDLPLCEIALNCGLADQAHLSRIFKRMTGSTPSAWRRVKAASRAEYRRPAARDQLPAAAI</sequence>
<reference evidence="5 6" key="1">
    <citation type="submission" date="2019-08" db="EMBL/GenBank/DDBJ databases">
        <title>Prosopis cineraria nodule microbiome.</title>
        <authorList>
            <person name="Ali R."/>
            <person name="Chaluvadi S.R."/>
            <person name="Wang X."/>
        </authorList>
    </citation>
    <scope>NUCLEOTIDE SEQUENCE [LARGE SCALE GENOMIC DNA]</scope>
    <source>
        <strain evidence="5 6">BG7</strain>
        <plasmid evidence="5 6">unnamed</plasmid>
    </source>
</reference>
<evidence type="ECO:0000256" key="3">
    <source>
        <dbReference type="ARBA" id="ARBA00023163"/>
    </source>
</evidence>
<dbReference type="SMART" id="SM00342">
    <property type="entry name" value="HTH_ARAC"/>
    <property type="match status" value="1"/>
</dbReference>